<dbReference type="OrthoDB" id="5227681at2759"/>
<feature type="compositionally biased region" description="Basic residues" evidence="1">
    <location>
        <begin position="760"/>
        <end position="774"/>
    </location>
</feature>
<evidence type="ECO:0000313" key="4">
    <source>
        <dbReference type="Proteomes" id="UP001140172"/>
    </source>
</evidence>
<evidence type="ECO:0000313" key="3">
    <source>
        <dbReference type="EMBL" id="KAJ2785929.1"/>
    </source>
</evidence>
<feature type="domain" description="PX" evidence="2">
    <location>
        <begin position="60"/>
        <end position="141"/>
    </location>
</feature>
<feature type="region of interest" description="Disordered" evidence="1">
    <location>
        <begin position="494"/>
        <end position="521"/>
    </location>
</feature>
<reference evidence="3" key="1">
    <citation type="submission" date="2022-07" db="EMBL/GenBank/DDBJ databases">
        <title>Phylogenomic reconstructions and comparative analyses of Kickxellomycotina fungi.</title>
        <authorList>
            <person name="Reynolds N.K."/>
            <person name="Stajich J.E."/>
            <person name="Barry K."/>
            <person name="Grigoriev I.V."/>
            <person name="Crous P."/>
            <person name="Smith M.E."/>
        </authorList>
    </citation>
    <scope>NUCLEOTIDE SEQUENCE</scope>
    <source>
        <strain evidence="3">BCRC 34489</strain>
    </source>
</reference>
<dbReference type="EMBL" id="JANBUM010000077">
    <property type="protein sequence ID" value="KAJ2785929.1"/>
    <property type="molecule type" value="Genomic_DNA"/>
</dbReference>
<evidence type="ECO:0000259" key="2">
    <source>
        <dbReference type="Pfam" id="PF00787"/>
    </source>
</evidence>
<organism evidence="3 4">
    <name type="scientific">Coemansia interrupta</name>
    <dbReference type="NCBI Taxonomy" id="1126814"/>
    <lineage>
        <taxon>Eukaryota</taxon>
        <taxon>Fungi</taxon>
        <taxon>Fungi incertae sedis</taxon>
        <taxon>Zoopagomycota</taxon>
        <taxon>Kickxellomycotina</taxon>
        <taxon>Kickxellomycetes</taxon>
        <taxon>Kickxellales</taxon>
        <taxon>Kickxellaceae</taxon>
        <taxon>Coemansia</taxon>
    </lineage>
</organism>
<feature type="compositionally biased region" description="Low complexity" evidence="1">
    <location>
        <begin position="35"/>
        <end position="48"/>
    </location>
</feature>
<dbReference type="Gene3D" id="1.20.1270.60">
    <property type="entry name" value="Arfaptin homology (AH) domain/BAR domain"/>
    <property type="match status" value="1"/>
</dbReference>
<feature type="region of interest" description="Disordered" evidence="1">
    <location>
        <begin position="535"/>
        <end position="621"/>
    </location>
</feature>
<dbReference type="Gene3D" id="3.30.1520.10">
    <property type="entry name" value="Phox-like domain"/>
    <property type="match status" value="1"/>
</dbReference>
<keyword evidence="4" id="KW-1185">Reference proteome</keyword>
<feature type="compositionally biased region" description="Acidic residues" evidence="1">
    <location>
        <begin position="556"/>
        <end position="566"/>
    </location>
</feature>
<feature type="region of interest" description="Disordered" evidence="1">
    <location>
        <begin position="1"/>
        <end position="62"/>
    </location>
</feature>
<feature type="compositionally biased region" description="Polar residues" evidence="1">
    <location>
        <begin position="591"/>
        <end position="600"/>
    </location>
</feature>
<feature type="compositionally biased region" description="Polar residues" evidence="1">
    <location>
        <begin position="53"/>
        <end position="62"/>
    </location>
</feature>
<sequence length="774" mass="85125">MNGNAGAAATPSTSPSDEYSGPNHSISTIPMPFGSSSSSRSNSSSNNRGKTPAGTSHENTASRVCKTIERTWDQCEWLQKKIETSFRLQVLPTFPPIPSPKKISDTLYVERHRARIERWLNRVGCREDLCQSGSFDYFISPRMTENDVGGSSKQSFSSLFMNLFNGAVEQEFRVYTPIGEINDYNEDEEEQRREYITRTEECAQELAVAMRGMHAQEEQFGKGIIKATMAIEKSFHADAIAFEARDKLVPGMVAPNADNDTTDTERDRLQVSLVLLQNSAEAYYWSTKELSIWKEYNFADTMTEFCTMVGGVKHVMNHSTQMLVLYEKAMQRHQGHVSRANTLRVQYPSDTPSVKYANEQEAQSGRELELAQQEYIDACDIANSELIRYERERTQGMRKALENMALVELESARARCQELKALCRRIKSVQMVKDPPHPRTNIGPMLWHAAGSAHPSMLTPRVSSSSFPRTAPIEGSMTFNDRLLVSARTSKHVAHKYSNSSGGSSSSSSMGAGKESASMPGSAIRRAHTMDNADFAGRGLSLGRPSVRSHGKLKETDEDSYGEDFDSGSVFSPPATASSSKSWLRRPADTGPSSLQQKTRWNGRISAVPHQGYDPAADTEPRPLIDQNRLVEMAADAEMEAELVRSGMLSPRQATRQKSVPNVAHLYGASALPSPDQSMPPVLPAFRTLAPVPKQLRQVSSFAGISAIPQPVSPSEYLQYSRQTLHTSLSNGVRLGAAAGQADGAVSPGRGGSSGPRSPRLPRRDKGKGRAFAV</sequence>
<evidence type="ECO:0000256" key="1">
    <source>
        <dbReference type="SAM" id="MobiDB-lite"/>
    </source>
</evidence>
<dbReference type="SUPFAM" id="SSF64268">
    <property type="entry name" value="PX domain"/>
    <property type="match status" value="1"/>
</dbReference>
<dbReference type="GO" id="GO:0035091">
    <property type="term" value="F:phosphatidylinositol binding"/>
    <property type="evidence" value="ECO:0007669"/>
    <property type="project" value="InterPro"/>
</dbReference>
<dbReference type="InterPro" id="IPR036871">
    <property type="entry name" value="PX_dom_sf"/>
</dbReference>
<name>A0A9W8HHF0_9FUNG</name>
<dbReference type="Pfam" id="PF00787">
    <property type="entry name" value="PX"/>
    <property type="match status" value="1"/>
</dbReference>
<dbReference type="AlphaFoldDB" id="A0A9W8HHF0"/>
<accession>A0A9W8HHF0</accession>
<dbReference type="InterPro" id="IPR001683">
    <property type="entry name" value="PX_dom"/>
</dbReference>
<dbReference type="Proteomes" id="UP001140172">
    <property type="component" value="Unassembled WGS sequence"/>
</dbReference>
<feature type="compositionally biased region" description="Low complexity" evidence="1">
    <location>
        <begin position="1"/>
        <end position="15"/>
    </location>
</feature>
<dbReference type="CDD" id="cd06093">
    <property type="entry name" value="PX_domain"/>
    <property type="match status" value="1"/>
</dbReference>
<proteinExistence type="predicted"/>
<comment type="caution">
    <text evidence="3">The sequence shown here is derived from an EMBL/GenBank/DDBJ whole genome shotgun (WGS) entry which is preliminary data.</text>
</comment>
<feature type="region of interest" description="Disordered" evidence="1">
    <location>
        <begin position="739"/>
        <end position="774"/>
    </location>
</feature>
<protein>
    <recommendedName>
        <fullName evidence="2">PX domain-containing protein</fullName>
    </recommendedName>
</protein>
<dbReference type="InterPro" id="IPR027267">
    <property type="entry name" value="AH/BAR_dom_sf"/>
</dbReference>
<feature type="compositionally biased region" description="Low complexity" evidence="1">
    <location>
        <begin position="498"/>
        <end position="518"/>
    </location>
</feature>
<gene>
    <name evidence="3" type="ORF">GGI15_001769</name>
</gene>